<protein>
    <submittedName>
        <fullName evidence="2">Uncharacterized protein</fullName>
    </submittedName>
</protein>
<gene>
    <name evidence="2" type="ORF">Tci_909172</name>
</gene>
<evidence type="ECO:0000313" key="2">
    <source>
        <dbReference type="EMBL" id="GFD37203.1"/>
    </source>
</evidence>
<proteinExistence type="predicted"/>
<dbReference type="GO" id="GO:0008270">
    <property type="term" value="F:zinc ion binding"/>
    <property type="evidence" value="ECO:0007669"/>
    <property type="project" value="InterPro"/>
</dbReference>
<dbReference type="InterPro" id="IPR036875">
    <property type="entry name" value="Znf_CCHC_sf"/>
</dbReference>
<dbReference type="AlphaFoldDB" id="A0A699VS35"/>
<feature type="non-terminal residue" evidence="2">
    <location>
        <position position="1"/>
    </location>
</feature>
<feature type="region of interest" description="Disordered" evidence="1">
    <location>
        <begin position="134"/>
        <end position="158"/>
    </location>
</feature>
<name>A0A699VS35_TANCI</name>
<dbReference type="SUPFAM" id="SSF57756">
    <property type="entry name" value="Retrovirus zinc finger-like domains"/>
    <property type="match status" value="1"/>
</dbReference>
<dbReference type="EMBL" id="BKCJ011482445">
    <property type="protein sequence ID" value="GFD37203.1"/>
    <property type="molecule type" value="Genomic_DNA"/>
</dbReference>
<sequence length="158" mass="17766">KQVKTPRSSVKTIETSIPTTNTKTAIPKPKSNGNRMNRKACFVCKSLDHLIKDCDFYEKKLAQTPARNHVQRGNHQQYARMTLLNPQKHVVPTAVLTQSKLVPITAARPVTAVVLKSHVTRPKQVKFVITKPHLPPRRHINRSPSPKARNFPSTVTVV</sequence>
<organism evidence="2">
    <name type="scientific">Tanacetum cinerariifolium</name>
    <name type="common">Dalmatian daisy</name>
    <name type="synonym">Chrysanthemum cinerariifolium</name>
    <dbReference type="NCBI Taxonomy" id="118510"/>
    <lineage>
        <taxon>Eukaryota</taxon>
        <taxon>Viridiplantae</taxon>
        <taxon>Streptophyta</taxon>
        <taxon>Embryophyta</taxon>
        <taxon>Tracheophyta</taxon>
        <taxon>Spermatophyta</taxon>
        <taxon>Magnoliopsida</taxon>
        <taxon>eudicotyledons</taxon>
        <taxon>Gunneridae</taxon>
        <taxon>Pentapetalae</taxon>
        <taxon>asterids</taxon>
        <taxon>campanulids</taxon>
        <taxon>Asterales</taxon>
        <taxon>Asteraceae</taxon>
        <taxon>Asteroideae</taxon>
        <taxon>Anthemideae</taxon>
        <taxon>Anthemidinae</taxon>
        <taxon>Tanacetum</taxon>
    </lineage>
</organism>
<dbReference type="GO" id="GO:0003676">
    <property type="term" value="F:nucleic acid binding"/>
    <property type="evidence" value="ECO:0007669"/>
    <property type="project" value="InterPro"/>
</dbReference>
<reference evidence="2" key="1">
    <citation type="journal article" date="2019" name="Sci. Rep.">
        <title>Draft genome of Tanacetum cinerariifolium, the natural source of mosquito coil.</title>
        <authorList>
            <person name="Yamashiro T."/>
            <person name="Shiraishi A."/>
            <person name="Satake H."/>
            <person name="Nakayama K."/>
        </authorList>
    </citation>
    <scope>NUCLEOTIDE SEQUENCE</scope>
</reference>
<comment type="caution">
    <text evidence="2">The sequence shown here is derived from an EMBL/GenBank/DDBJ whole genome shotgun (WGS) entry which is preliminary data.</text>
</comment>
<accession>A0A699VS35</accession>
<evidence type="ECO:0000256" key="1">
    <source>
        <dbReference type="SAM" id="MobiDB-lite"/>
    </source>
</evidence>